<comment type="similarity">
    <text evidence="1 2">Belongs to the anti-sigma-factor antagonist family.</text>
</comment>
<gene>
    <name evidence="5" type="ORF">G9H71_06390</name>
</gene>
<dbReference type="EMBL" id="JAANNP010000002">
    <property type="protein sequence ID" value="NHC13408.1"/>
    <property type="molecule type" value="Genomic_DNA"/>
</dbReference>
<accession>A0ABX0GRB5</accession>
<dbReference type="PROSITE" id="PS50801">
    <property type="entry name" value="STAS"/>
    <property type="match status" value="1"/>
</dbReference>
<proteinExistence type="inferred from homology"/>
<feature type="region of interest" description="Disordered" evidence="3">
    <location>
        <begin position="16"/>
        <end position="41"/>
    </location>
</feature>
<protein>
    <recommendedName>
        <fullName evidence="2">Anti-sigma factor antagonist</fullName>
    </recommendedName>
</protein>
<keyword evidence="6" id="KW-1185">Reference proteome</keyword>
<dbReference type="InterPro" id="IPR002645">
    <property type="entry name" value="STAS_dom"/>
</dbReference>
<dbReference type="Pfam" id="PF01740">
    <property type="entry name" value="STAS"/>
    <property type="match status" value="1"/>
</dbReference>
<dbReference type="InterPro" id="IPR036513">
    <property type="entry name" value="STAS_dom_sf"/>
</dbReference>
<evidence type="ECO:0000313" key="6">
    <source>
        <dbReference type="Proteomes" id="UP000800981"/>
    </source>
</evidence>
<evidence type="ECO:0000259" key="4">
    <source>
        <dbReference type="PROSITE" id="PS50801"/>
    </source>
</evidence>
<dbReference type="RefSeq" id="WP_166279761.1">
    <property type="nucleotide sequence ID" value="NZ_JAANNP010000002.1"/>
</dbReference>
<dbReference type="PANTHER" id="PTHR35849:SF2">
    <property type="entry name" value="BLR2341 PROTEIN"/>
    <property type="match status" value="1"/>
</dbReference>
<feature type="domain" description="STAS" evidence="4">
    <location>
        <begin position="38"/>
        <end position="143"/>
    </location>
</feature>
<sequence length="143" mass="14644">MGSLFEPLTVLPPDLVGEGAAQDGASAPGSPDEGSATLGLDVDDAGSTVTVRLRGELDLATSGLLQGVLERLLRQRRTPRVDRLVVDTAQVSFIDAAGVSPLLHARAVLARRGGAFVLPSASSAVARLLTLLGLAELLEPSPA</sequence>
<reference evidence="5 6" key="1">
    <citation type="submission" date="2020-03" db="EMBL/GenBank/DDBJ databases">
        <title>Two novel Motilibacter sp.</title>
        <authorList>
            <person name="Liu S."/>
        </authorList>
    </citation>
    <scope>NUCLEOTIDE SEQUENCE [LARGE SCALE GENOMIC DNA]</scope>
    <source>
        <strain evidence="5 6">E257</strain>
    </source>
</reference>
<dbReference type="PANTHER" id="PTHR35849">
    <property type="entry name" value="BLR2341 PROTEIN"/>
    <property type="match status" value="1"/>
</dbReference>
<dbReference type="InterPro" id="IPR003658">
    <property type="entry name" value="Anti-sigma_ant"/>
</dbReference>
<evidence type="ECO:0000313" key="5">
    <source>
        <dbReference type="EMBL" id="NHC13408.1"/>
    </source>
</evidence>
<evidence type="ECO:0000256" key="1">
    <source>
        <dbReference type="ARBA" id="ARBA00009013"/>
    </source>
</evidence>
<evidence type="ECO:0000256" key="2">
    <source>
        <dbReference type="RuleBase" id="RU003749"/>
    </source>
</evidence>
<dbReference type="Proteomes" id="UP000800981">
    <property type="component" value="Unassembled WGS sequence"/>
</dbReference>
<dbReference type="NCBIfam" id="TIGR00377">
    <property type="entry name" value="ant_ant_sig"/>
    <property type="match status" value="1"/>
</dbReference>
<name>A0ABX0GRB5_9ACTN</name>
<evidence type="ECO:0000256" key="3">
    <source>
        <dbReference type="SAM" id="MobiDB-lite"/>
    </source>
</evidence>
<dbReference type="Gene3D" id="3.30.750.24">
    <property type="entry name" value="STAS domain"/>
    <property type="match status" value="1"/>
</dbReference>
<organism evidence="5 6">
    <name type="scientific">Motilibacter deserti</name>
    <dbReference type="NCBI Taxonomy" id="2714956"/>
    <lineage>
        <taxon>Bacteria</taxon>
        <taxon>Bacillati</taxon>
        <taxon>Actinomycetota</taxon>
        <taxon>Actinomycetes</taxon>
        <taxon>Motilibacterales</taxon>
        <taxon>Motilibacteraceae</taxon>
        <taxon>Motilibacter</taxon>
    </lineage>
</organism>
<dbReference type="CDD" id="cd07043">
    <property type="entry name" value="STAS_anti-anti-sigma_factors"/>
    <property type="match status" value="1"/>
</dbReference>
<dbReference type="InterPro" id="IPR052746">
    <property type="entry name" value="MlaB_ABC_Transporter"/>
</dbReference>
<dbReference type="SUPFAM" id="SSF52091">
    <property type="entry name" value="SpoIIaa-like"/>
    <property type="match status" value="1"/>
</dbReference>
<comment type="caution">
    <text evidence="5">The sequence shown here is derived from an EMBL/GenBank/DDBJ whole genome shotgun (WGS) entry which is preliminary data.</text>
</comment>